<feature type="domain" description="BTB" evidence="8">
    <location>
        <begin position="23"/>
        <end position="132"/>
    </location>
</feature>
<evidence type="ECO:0000256" key="6">
    <source>
        <dbReference type="ARBA" id="ARBA00023136"/>
    </source>
</evidence>
<accession>A0A448WR55</accession>
<keyword evidence="6" id="KW-0472">Membrane</keyword>
<dbReference type="GO" id="GO:0005251">
    <property type="term" value="F:delayed rectifier potassium channel activity"/>
    <property type="evidence" value="ECO:0007669"/>
    <property type="project" value="TreeGrafter"/>
</dbReference>
<evidence type="ECO:0000256" key="2">
    <source>
        <dbReference type="ARBA" id="ARBA00022448"/>
    </source>
</evidence>
<dbReference type="InterPro" id="IPR000210">
    <property type="entry name" value="BTB/POZ_dom"/>
</dbReference>
<organism evidence="9 10">
    <name type="scientific">Protopolystoma xenopodis</name>
    <dbReference type="NCBI Taxonomy" id="117903"/>
    <lineage>
        <taxon>Eukaryota</taxon>
        <taxon>Metazoa</taxon>
        <taxon>Spiralia</taxon>
        <taxon>Lophotrochozoa</taxon>
        <taxon>Platyhelminthes</taxon>
        <taxon>Monogenea</taxon>
        <taxon>Polyopisthocotylea</taxon>
        <taxon>Polystomatidea</taxon>
        <taxon>Polystomatidae</taxon>
        <taxon>Protopolystoma</taxon>
    </lineage>
</organism>
<sequence length="203" mass="23666">MRDASADRVPSRDQIAASRLTSARVLLNVGGECHEVLWHTLERLPTSRLGRLRSAVSHEQIIRLCDDYSLAGNEYFFDRHPRSFACILNMYRTGRLHMVDEMCVLAFHEDVKYWGLNEALMETCCQHRYFQKKEQVEEEMRKIGEACLDRTKEEEFGRDSCAPYRKRLWDLMEKPQTSMSARVSHSLSVCLCVATHTHNRVIK</sequence>
<dbReference type="GO" id="GO:0008076">
    <property type="term" value="C:voltage-gated potassium channel complex"/>
    <property type="evidence" value="ECO:0007669"/>
    <property type="project" value="InterPro"/>
</dbReference>
<evidence type="ECO:0000259" key="8">
    <source>
        <dbReference type="SMART" id="SM00225"/>
    </source>
</evidence>
<dbReference type="GO" id="GO:0001508">
    <property type="term" value="P:action potential"/>
    <property type="evidence" value="ECO:0007669"/>
    <property type="project" value="TreeGrafter"/>
</dbReference>
<evidence type="ECO:0000313" key="9">
    <source>
        <dbReference type="EMBL" id="VEL18113.1"/>
    </source>
</evidence>
<comment type="caution">
    <text evidence="9">The sequence shown here is derived from an EMBL/GenBank/DDBJ whole genome shotgun (WGS) entry which is preliminary data.</text>
</comment>
<evidence type="ECO:0000256" key="4">
    <source>
        <dbReference type="ARBA" id="ARBA00022989"/>
    </source>
</evidence>
<keyword evidence="5" id="KW-0406">Ion transport</keyword>
<dbReference type="Proteomes" id="UP000784294">
    <property type="component" value="Unassembled WGS sequence"/>
</dbReference>
<dbReference type="InterPro" id="IPR003131">
    <property type="entry name" value="T1-type_BTB"/>
</dbReference>
<dbReference type="InterPro" id="IPR028325">
    <property type="entry name" value="VG_K_chnl"/>
</dbReference>
<evidence type="ECO:0000256" key="1">
    <source>
        <dbReference type="ARBA" id="ARBA00004141"/>
    </source>
</evidence>
<dbReference type="OrthoDB" id="296522at2759"/>
<dbReference type="Gene3D" id="3.30.710.10">
    <property type="entry name" value="Potassium Channel Kv1.1, Chain A"/>
    <property type="match status" value="1"/>
</dbReference>
<dbReference type="PANTHER" id="PTHR11537:SF254">
    <property type="entry name" value="POTASSIUM VOLTAGE-GATED CHANNEL PROTEIN SHAB"/>
    <property type="match status" value="1"/>
</dbReference>
<evidence type="ECO:0000256" key="3">
    <source>
        <dbReference type="ARBA" id="ARBA00022692"/>
    </source>
</evidence>
<dbReference type="PRINTS" id="PR00169">
    <property type="entry name" value="KCHANNEL"/>
</dbReference>
<dbReference type="SUPFAM" id="SSF54695">
    <property type="entry name" value="POZ domain"/>
    <property type="match status" value="1"/>
</dbReference>
<comment type="subcellular location">
    <subcellularLocation>
        <location evidence="1">Membrane</location>
        <topology evidence="1">Multi-pass membrane protein</topology>
    </subcellularLocation>
</comment>
<dbReference type="Pfam" id="PF02214">
    <property type="entry name" value="BTB_2"/>
    <property type="match status" value="1"/>
</dbReference>
<dbReference type="GO" id="GO:0051260">
    <property type="term" value="P:protein homooligomerization"/>
    <property type="evidence" value="ECO:0007669"/>
    <property type="project" value="InterPro"/>
</dbReference>
<gene>
    <name evidence="9" type="ORF">PXEA_LOCUS11553</name>
</gene>
<keyword evidence="10" id="KW-1185">Reference proteome</keyword>
<reference evidence="9" key="1">
    <citation type="submission" date="2018-11" db="EMBL/GenBank/DDBJ databases">
        <authorList>
            <consortium name="Pathogen Informatics"/>
        </authorList>
    </citation>
    <scope>NUCLEOTIDE SEQUENCE</scope>
</reference>
<dbReference type="SMART" id="SM00225">
    <property type="entry name" value="BTB"/>
    <property type="match status" value="1"/>
</dbReference>
<evidence type="ECO:0000313" key="10">
    <source>
        <dbReference type="Proteomes" id="UP000784294"/>
    </source>
</evidence>
<keyword evidence="3" id="KW-0812">Transmembrane</keyword>
<keyword evidence="2" id="KW-0813">Transport</keyword>
<evidence type="ECO:0000256" key="7">
    <source>
        <dbReference type="ARBA" id="ARBA00023303"/>
    </source>
</evidence>
<dbReference type="InterPro" id="IPR003971">
    <property type="entry name" value="K_chnl_volt-dep_Kv5/Kv9"/>
</dbReference>
<evidence type="ECO:0000256" key="5">
    <source>
        <dbReference type="ARBA" id="ARBA00023065"/>
    </source>
</evidence>
<name>A0A448WR55_9PLAT</name>
<proteinExistence type="predicted"/>
<dbReference type="FunFam" id="3.30.710.10:FF:000010">
    <property type="entry name" value="Potassium voltage-gated channel subfamily B member"/>
    <property type="match status" value="1"/>
</dbReference>
<dbReference type="EMBL" id="CAAALY010035685">
    <property type="protein sequence ID" value="VEL18113.1"/>
    <property type="molecule type" value="Genomic_DNA"/>
</dbReference>
<keyword evidence="7" id="KW-0407">Ion channel</keyword>
<dbReference type="PANTHER" id="PTHR11537">
    <property type="entry name" value="VOLTAGE-GATED POTASSIUM CHANNEL"/>
    <property type="match status" value="1"/>
</dbReference>
<dbReference type="InterPro" id="IPR011333">
    <property type="entry name" value="SKP1/BTB/POZ_sf"/>
</dbReference>
<dbReference type="PRINTS" id="PR01494">
    <property type="entry name" value="KV9CHANNEL"/>
</dbReference>
<keyword evidence="4" id="KW-1133">Transmembrane helix</keyword>
<dbReference type="AlphaFoldDB" id="A0A448WR55"/>
<protein>
    <recommendedName>
        <fullName evidence="8">BTB domain-containing protein</fullName>
    </recommendedName>
</protein>